<evidence type="ECO:0000313" key="1">
    <source>
        <dbReference type="EMBL" id="MCP9501082.1"/>
    </source>
</evidence>
<reference evidence="1" key="1">
    <citation type="submission" date="2022-07" db="EMBL/GenBank/DDBJ databases">
        <title>Prevotella copri.</title>
        <authorList>
            <person name="Yang C."/>
        </authorList>
    </citation>
    <scope>NUCLEOTIDE SEQUENCE</scope>
    <source>
        <strain evidence="1">HF88</strain>
    </source>
</reference>
<accession>A0AAW5HYR7</accession>
<gene>
    <name evidence="1" type="ORF">NND11_05880</name>
</gene>
<comment type="caution">
    <text evidence="1">The sequence shown here is derived from an EMBL/GenBank/DDBJ whole genome shotgun (WGS) entry which is preliminary data.</text>
</comment>
<feature type="non-terminal residue" evidence="1">
    <location>
        <position position="1"/>
    </location>
</feature>
<dbReference type="RefSeq" id="WP_255004929.1">
    <property type="nucleotide sequence ID" value="NZ_JANDXR010000004.1"/>
</dbReference>
<sequence>VFNFCGSMLPGFADFNAKNNKKNLHDCNEYMNNDELRNTLKFSQLSRYANKQATTKLPRYTQSVAWLHSVHLLCTRQSVNGANRDHYTNNLNNVSYGKNKRCSLDSWAKGADGKRVFGFC</sequence>
<dbReference type="Proteomes" id="UP001206014">
    <property type="component" value="Unassembled WGS sequence"/>
</dbReference>
<evidence type="ECO:0000313" key="2">
    <source>
        <dbReference type="Proteomes" id="UP001206014"/>
    </source>
</evidence>
<protein>
    <submittedName>
        <fullName evidence="1">Uncharacterized protein</fullName>
    </submittedName>
</protein>
<organism evidence="1 2">
    <name type="scientific">Segatella copri</name>
    <dbReference type="NCBI Taxonomy" id="165179"/>
    <lineage>
        <taxon>Bacteria</taxon>
        <taxon>Pseudomonadati</taxon>
        <taxon>Bacteroidota</taxon>
        <taxon>Bacteroidia</taxon>
        <taxon>Bacteroidales</taxon>
        <taxon>Prevotellaceae</taxon>
        <taxon>Segatella</taxon>
    </lineage>
</organism>
<dbReference type="AlphaFoldDB" id="A0AAW5HYR7"/>
<proteinExistence type="predicted"/>
<name>A0AAW5HYR7_9BACT</name>
<dbReference type="EMBL" id="JANDXR010000004">
    <property type="protein sequence ID" value="MCP9501082.1"/>
    <property type="molecule type" value="Genomic_DNA"/>
</dbReference>